<evidence type="ECO:0000256" key="9">
    <source>
        <dbReference type="ARBA" id="ARBA00022946"/>
    </source>
</evidence>
<dbReference type="OMA" id="RIQTWAL"/>
<accession>A0A1U7LGM7</accession>
<evidence type="ECO:0000256" key="8">
    <source>
        <dbReference type="ARBA" id="ARBA00022792"/>
    </source>
</evidence>
<comment type="caution">
    <text evidence="17">The sequence shown here is derived from an EMBL/GenBank/DDBJ whole genome shotgun (WGS) entry which is preliminary data.</text>
</comment>
<evidence type="ECO:0000256" key="5">
    <source>
        <dbReference type="ARBA" id="ARBA00022448"/>
    </source>
</evidence>
<organism evidence="17 18">
    <name type="scientific">Neolecta irregularis (strain DAH-3)</name>
    <dbReference type="NCBI Taxonomy" id="1198029"/>
    <lineage>
        <taxon>Eukaryota</taxon>
        <taxon>Fungi</taxon>
        <taxon>Dikarya</taxon>
        <taxon>Ascomycota</taxon>
        <taxon>Taphrinomycotina</taxon>
        <taxon>Neolectales</taxon>
        <taxon>Neolectaceae</taxon>
        <taxon>Neolecta</taxon>
    </lineage>
</organism>
<keyword evidence="6" id="KW-0679">Respiratory chain</keyword>
<evidence type="ECO:0000256" key="7">
    <source>
        <dbReference type="ARBA" id="ARBA00022692"/>
    </source>
</evidence>
<evidence type="ECO:0000256" key="2">
    <source>
        <dbReference type="ARBA" id="ARBA00004434"/>
    </source>
</evidence>
<evidence type="ECO:0000256" key="16">
    <source>
        <dbReference type="ARBA" id="ARBA00046528"/>
    </source>
</evidence>
<proteinExistence type="inferred from homology"/>
<dbReference type="EMBL" id="LXFE01004240">
    <property type="protein sequence ID" value="OLL21799.1"/>
    <property type="molecule type" value="Genomic_DNA"/>
</dbReference>
<keyword evidence="7" id="KW-0812">Transmembrane</keyword>
<evidence type="ECO:0000256" key="10">
    <source>
        <dbReference type="ARBA" id="ARBA00022982"/>
    </source>
</evidence>
<evidence type="ECO:0000313" key="17">
    <source>
        <dbReference type="EMBL" id="OLL21799.1"/>
    </source>
</evidence>
<dbReference type="STRING" id="1198029.A0A1U7LGM7"/>
<evidence type="ECO:0000256" key="3">
    <source>
        <dbReference type="ARBA" id="ARBA00008915"/>
    </source>
</evidence>
<name>A0A1U7LGM7_NEOID</name>
<protein>
    <recommendedName>
        <fullName evidence="4">NADH dehydrogenase [ubiquinone] 1 beta subcomplex subunit 11, mitochondrial</fullName>
    </recommendedName>
    <alternativeName>
        <fullName evidence="15">Complex I-ESSS</fullName>
    </alternativeName>
    <alternativeName>
        <fullName evidence="14">NADH-ubiquinone oxidoreductase ESSS subunit</fullName>
    </alternativeName>
</protein>
<keyword evidence="13" id="KW-0472">Membrane</keyword>
<evidence type="ECO:0000256" key="14">
    <source>
        <dbReference type="ARBA" id="ARBA00030753"/>
    </source>
</evidence>
<keyword evidence="8" id="KW-0999">Mitochondrion inner membrane</keyword>
<dbReference type="PANTHER" id="PTHR40637">
    <property type="entry name" value="ESSS SUBUNIT OF NADH:UBIQUINONE OXIDOREDUCTASE (COMPLEX I) PROTEIN"/>
    <property type="match status" value="1"/>
</dbReference>
<reference evidence="17 18" key="1">
    <citation type="submission" date="2016-04" db="EMBL/GenBank/DDBJ databases">
        <title>Evolutionary innovation and constraint leading to complex multicellularity in the Ascomycota.</title>
        <authorList>
            <person name="Cisse O."/>
            <person name="Nguyen A."/>
            <person name="Hewitt D.A."/>
            <person name="Jedd G."/>
            <person name="Stajich J.E."/>
        </authorList>
    </citation>
    <scope>NUCLEOTIDE SEQUENCE [LARGE SCALE GENOMIC DNA]</scope>
    <source>
        <strain evidence="17 18">DAH-3</strain>
    </source>
</reference>
<evidence type="ECO:0000256" key="15">
    <source>
        <dbReference type="ARBA" id="ARBA00031387"/>
    </source>
</evidence>
<comment type="similarity">
    <text evidence="3">Belongs to the complex I NDUFB11 subunit family.</text>
</comment>
<dbReference type="InterPro" id="IPR019329">
    <property type="entry name" value="NADH_UbQ_OxRdtase_ESSS_su"/>
</dbReference>
<gene>
    <name evidence="17" type="ORF">NEOLI_004209</name>
</gene>
<comment type="subunit">
    <text evidence="16">Complex I is composed of 45 different subunits. Interacts with BCAP31.</text>
</comment>
<dbReference type="GO" id="GO:0005743">
    <property type="term" value="C:mitochondrial inner membrane"/>
    <property type="evidence" value="ECO:0007669"/>
    <property type="project" value="UniProtKB-SubCell"/>
</dbReference>
<evidence type="ECO:0000256" key="6">
    <source>
        <dbReference type="ARBA" id="ARBA00022660"/>
    </source>
</evidence>
<evidence type="ECO:0000256" key="4">
    <source>
        <dbReference type="ARBA" id="ARBA00018632"/>
    </source>
</evidence>
<keyword evidence="12" id="KW-0496">Mitochondrion</keyword>
<keyword evidence="10" id="KW-0249">Electron transport</keyword>
<keyword evidence="5" id="KW-0813">Transport</keyword>
<dbReference type="OrthoDB" id="2147978at2759"/>
<keyword evidence="11" id="KW-1133">Transmembrane helix</keyword>
<keyword evidence="9" id="KW-0809">Transit peptide</keyword>
<dbReference type="PANTHER" id="PTHR40637:SF1">
    <property type="entry name" value="ESSS SUBUNIT OF NADH:UBIQUINONE OXIDOREDUCTASE (COMPLEX I) PROTEIN"/>
    <property type="match status" value="1"/>
</dbReference>
<evidence type="ECO:0000256" key="1">
    <source>
        <dbReference type="ARBA" id="ARBA00003195"/>
    </source>
</evidence>
<evidence type="ECO:0000256" key="13">
    <source>
        <dbReference type="ARBA" id="ARBA00023136"/>
    </source>
</evidence>
<evidence type="ECO:0000256" key="11">
    <source>
        <dbReference type="ARBA" id="ARBA00022989"/>
    </source>
</evidence>
<dbReference type="AlphaFoldDB" id="A0A1U7LGM7"/>
<evidence type="ECO:0000313" key="18">
    <source>
        <dbReference type="Proteomes" id="UP000186594"/>
    </source>
</evidence>
<comment type="subcellular location">
    <subcellularLocation>
        <location evidence="2">Mitochondrion inner membrane</location>
        <topology evidence="2">Single-pass membrane protein</topology>
    </subcellularLocation>
</comment>
<keyword evidence="18" id="KW-1185">Reference proteome</keyword>
<sequence length="98" mass="11574">MAIFYMPPRLPHGIFFSRIFIRHGSTKYEPPTGNLWNVAPGKKYEPEGWEFMWKWGMMGGLVLGTVIAMYRPDTRIQTWALEEARKELEEEGILERRK</sequence>
<dbReference type="Pfam" id="PF10183">
    <property type="entry name" value="ESSS"/>
    <property type="match status" value="1"/>
</dbReference>
<dbReference type="Proteomes" id="UP000186594">
    <property type="component" value="Unassembled WGS sequence"/>
</dbReference>
<comment type="function">
    <text evidence="1">Accessory subunit of the mitochondrial membrane respiratory chain NADH dehydrogenase (Complex I), that is believed not to be involved in catalysis. Complex I functions in the transfer of electrons from NADH to the respiratory chain. The immediate electron acceptor for the enzyme is believed to be ubiquinone.</text>
</comment>
<evidence type="ECO:0000256" key="12">
    <source>
        <dbReference type="ARBA" id="ARBA00023128"/>
    </source>
</evidence>